<dbReference type="GO" id="GO:0035725">
    <property type="term" value="P:sodium ion transmembrane transport"/>
    <property type="evidence" value="ECO:0000318"/>
    <property type="project" value="GO_Central"/>
</dbReference>
<keyword evidence="7" id="KW-0915">Sodium</keyword>
<feature type="region of interest" description="Disordered" evidence="14">
    <location>
        <begin position="94"/>
        <end position="127"/>
    </location>
</feature>
<evidence type="ECO:0000256" key="2">
    <source>
        <dbReference type="ARBA" id="ARBA00007193"/>
    </source>
</evidence>
<evidence type="ECO:0000256" key="14">
    <source>
        <dbReference type="SAM" id="MobiDB-lite"/>
    </source>
</evidence>
<dbReference type="AlphaFoldDB" id="A0A2A6BBZ6"/>
<name>A0A2A6BBZ6_PRIPA</name>
<comment type="subcellular location">
    <subcellularLocation>
        <location evidence="1">Membrane</location>
        <topology evidence="1">Multi-pass membrane protein</topology>
    </subcellularLocation>
</comment>
<evidence type="ECO:0000256" key="9">
    <source>
        <dbReference type="ARBA" id="ARBA00023136"/>
    </source>
</evidence>
<keyword evidence="3 13" id="KW-0813">Transport</keyword>
<evidence type="ECO:0000256" key="1">
    <source>
        <dbReference type="ARBA" id="ARBA00004141"/>
    </source>
</evidence>
<dbReference type="OrthoDB" id="5874059at2759"/>
<keyword evidence="8 13" id="KW-0406">Ion transport</keyword>
<keyword evidence="9 15" id="KW-0472">Membrane</keyword>
<evidence type="ECO:0000256" key="12">
    <source>
        <dbReference type="ARBA" id="ARBA00023303"/>
    </source>
</evidence>
<dbReference type="Proteomes" id="UP000005239">
    <property type="component" value="Unassembled WGS sequence"/>
</dbReference>
<dbReference type="Gene3D" id="2.60.470.10">
    <property type="entry name" value="Acid-sensing ion channels like domains"/>
    <property type="match status" value="1"/>
</dbReference>
<dbReference type="InterPro" id="IPR001873">
    <property type="entry name" value="ENaC"/>
</dbReference>
<evidence type="ECO:0000256" key="11">
    <source>
        <dbReference type="ARBA" id="ARBA00023201"/>
    </source>
</evidence>
<keyword evidence="6 15" id="KW-1133">Transmembrane helix</keyword>
<proteinExistence type="inferred from homology"/>
<evidence type="ECO:0000256" key="4">
    <source>
        <dbReference type="ARBA" id="ARBA00022461"/>
    </source>
</evidence>
<evidence type="ECO:0000256" key="7">
    <source>
        <dbReference type="ARBA" id="ARBA00023053"/>
    </source>
</evidence>
<dbReference type="InterPro" id="IPR004726">
    <property type="entry name" value="Deg-1"/>
</dbReference>
<keyword evidence="10" id="KW-0325">Glycoprotein</keyword>
<keyword evidence="5 13" id="KW-0812">Transmembrane</keyword>
<dbReference type="EnsemblMetazoa" id="PPA34052.1">
    <property type="protein sequence ID" value="PPA34052.1"/>
    <property type="gene ID" value="WBGene00272421"/>
</dbReference>
<evidence type="ECO:0000256" key="6">
    <source>
        <dbReference type="ARBA" id="ARBA00022989"/>
    </source>
</evidence>
<evidence type="ECO:0000256" key="5">
    <source>
        <dbReference type="ARBA" id="ARBA00022692"/>
    </source>
</evidence>
<evidence type="ECO:0000256" key="13">
    <source>
        <dbReference type="RuleBase" id="RU000679"/>
    </source>
</evidence>
<sequence>MLGQAPNIIYKIAWIVLLTGCLCMFLLQAASLLIKYQRMDKITDIQLKFDTAPFPAITLCNLNPYMNTLVRDVEKIRIILNVYNDVMNNAAKLNDKSGGSDEDYEEEEEEVETTTKRRGKRSPSSNFEPALSVCTCDEGECVANVTAIPEEISEDGGTMCICSFDRESQDPWPCYRKDDWYNTTCQCNEHSFCSKESTDGSAANKPCLCQNNDPFCVEHDHAKLLLNLWEFFGRQIPEEMKKIIEALGFDGLTDEVAIVTKAKENIIFAMSEMAEDVRRNVSIQKHELIQKCTFNGKPCNIEKDFKLIVDPTFGNCFTFNHNKSEPMSSIRAGPMYGLRVLMYIAADEYLPTTEAVGIRMTIHDKDDFPFPDTFGYSAPTGYISSFGMNMKAMSRLAAPYGDCVPDGKTESYIYEDYVYSTEGCYRTCFQDMVIDQCGCGDPRFPVIGNASHCFVFDPEQRKCLEDRTKDLGNIHSSFKCRCQQPCKQKVFTVSYSEAIWPSQSLNITLGSCTLEPDQCNEHYQENGAMIEVFYEALNFEVLSESEAYGVIKMMADLGGQLGLWSGISVITCCEFVCLSCELLYMVLMHHYTAYKRKAWERRRNNEPW</sequence>
<evidence type="ECO:0000313" key="16">
    <source>
        <dbReference type="EnsemblMetazoa" id="PPA34052.1"/>
    </source>
</evidence>
<dbReference type="PRINTS" id="PR01078">
    <property type="entry name" value="AMINACHANNEL"/>
</dbReference>
<evidence type="ECO:0000256" key="10">
    <source>
        <dbReference type="ARBA" id="ARBA00023180"/>
    </source>
</evidence>
<dbReference type="GO" id="GO:0015280">
    <property type="term" value="F:ligand-gated sodium channel activity"/>
    <property type="evidence" value="ECO:0000318"/>
    <property type="project" value="GO_Central"/>
</dbReference>
<organism evidence="16 17">
    <name type="scientific">Pristionchus pacificus</name>
    <name type="common">Parasitic nematode worm</name>
    <dbReference type="NCBI Taxonomy" id="54126"/>
    <lineage>
        <taxon>Eukaryota</taxon>
        <taxon>Metazoa</taxon>
        <taxon>Ecdysozoa</taxon>
        <taxon>Nematoda</taxon>
        <taxon>Chromadorea</taxon>
        <taxon>Rhabditida</taxon>
        <taxon>Rhabditina</taxon>
        <taxon>Diplogasteromorpha</taxon>
        <taxon>Diplogasteroidea</taxon>
        <taxon>Neodiplogasteridae</taxon>
        <taxon>Pristionchus</taxon>
    </lineage>
</organism>
<reference evidence="16" key="2">
    <citation type="submission" date="2022-06" db="UniProtKB">
        <authorList>
            <consortium name="EnsemblMetazoa"/>
        </authorList>
    </citation>
    <scope>IDENTIFICATION</scope>
    <source>
        <strain evidence="16">PS312</strain>
    </source>
</reference>
<accession>A0A2A6BBZ6</accession>
<evidence type="ECO:0000313" key="17">
    <source>
        <dbReference type="Proteomes" id="UP000005239"/>
    </source>
</evidence>
<keyword evidence="12 13" id="KW-0407">Ion channel</keyword>
<reference evidence="17" key="1">
    <citation type="journal article" date="2008" name="Nat. Genet.">
        <title>The Pristionchus pacificus genome provides a unique perspective on nematode lifestyle and parasitism.</title>
        <authorList>
            <person name="Dieterich C."/>
            <person name="Clifton S.W."/>
            <person name="Schuster L.N."/>
            <person name="Chinwalla A."/>
            <person name="Delehaunty K."/>
            <person name="Dinkelacker I."/>
            <person name="Fulton L."/>
            <person name="Fulton R."/>
            <person name="Godfrey J."/>
            <person name="Minx P."/>
            <person name="Mitreva M."/>
            <person name="Roeseler W."/>
            <person name="Tian H."/>
            <person name="Witte H."/>
            <person name="Yang S.P."/>
            <person name="Wilson R.K."/>
            <person name="Sommer R.J."/>
        </authorList>
    </citation>
    <scope>NUCLEOTIDE SEQUENCE [LARGE SCALE GENOMIC DNA]</scope>
    <source>
        <strain evidence="17">PS312</strain>
    </source>
</reference>
<dbReference type="Gene3D" id="1.10.287.770">
    <property type="entry name" value="YojJ-like"/>
    <property type="match status" value="1"/>
</dbReference>
<comment type="similarity">
    <text evidence="2 13">Belongs to the amiloride-sensitive sodium channel (TC 1.A.6) family.</text>
</comment>
<dbReference type="NCBIfam" id="TIGR00867">
    <property type="entry name" value="deg-1"/>
    <property type="match status" value="1"/>
</dbReference>
<dbReference type="FunFam" id="2.60.470.10:FF:000004">
    <property type="entry name" value="Degenerin unc-8"/>
    <property type="match status" value="1"/>
</dbReference>
<accession>A0A8R1UJU5</accession>
<evidence type="ECO:0000256" key="3">
    <source>
        <dbReference type="ARBA" id="ARBA00022448"/>
    </source>
</evidence>
<keyword evidence="4 13" id="KW-0894">Sodium channel</keyword>
<dbReference type="PANTHER" id="PTHR11690">
    <property type="entry name" value="AMILORIDE-SENSITIVE SODIUM CHANNEL-RELATED"/>
    <property type="match status" value="1"/>
</dbReference>
<keyword evidence="11 13" id="KW-0739">Sodium transport</keyword>
<gene>
    <name evidence="16" type="primary">WBGene00272421</name>
</gene>
<feature type="transmembrane region" description="Helical" evidence="15">
    <location>
        <begin position="12"/>
        <end position="34"/>
    </location>
</feature>
<evidence type="ECO:0000256" key="15">
    <source>
        <dbReference type="SAM" id="Phobius"/>
    </source>
</evidence>
<dbReference type="Pfam" id="PF00858">
    <property type="entry name" value="ASC"/>
    <property type="match status" value="1"/>
</dbReference>
<dbReference type="GO" id="GO:0005886">
    <property type="term" value="C:plasma membrane"/>
    <property type="evidence" value="ECO:0000318"/>
    <property type="project" value="GO_Central"/>
</dbReference>
<protein>
    <submittedName>
        <fullName evidence="16">Mec-10</fullName>
    </submittedName>
</protein>
<keyword evidence="17" id="KW-1185">Reference proteome</keyword>
<feature type="compositionally biased region" description="Acidic residues" evidence="14">
    <location>
        <begin position="100"/>
        <end position="112"/>
    </location>
</feature>
<dbReference type="FunFam" id="1.10.287.770:FF:000001">
    <property type="entry name" value="Acid-sensing ion channel subunit 1"/>
    <property type="match status" value="1"/>
</dbReference>
<dbReference type="PANTHER" id="PTHR11690:SF267">
    <property type="entry name" value="DEGENERIN MEC-10"/>
    <property type="match status" value="1"/>
</dbReference>
<evidence type="ECO:0000256" key="8">
    <source>
        <dbReference type="ARBA" id="ARBA00023065"/>
    </source>
</evidence>
<dbReference type="PROSITE" id="PS01206">
    <property type="entry name" value="ASC"/>
    <property type="match status" value="1"/>
</dbReference>
<dbReference type="InterPro" id="IPR020903">
    <property type="entry name" value="ENaC_CS"/>
</dbReference>